<dbReference type="Pfam" id="PF00732">
    <property type="entry name" value="GMC_oxred_N"/>
    <property type="match status" value="1"/>
</dbReference>
<dbReference type="InterPro" id="IPR007867">
    <property type="entry name" value="GMC_OxRtase_C"/>
</dbReference>
<protein>
    <submittedName>
        <fullName evidence="7">Glucose dehydrogenase</fullName>
    </submittedName>
</protein>
<evidence type="ECO:0000256" key="1">
    <source>
        <dbReference type="ARBA" id="ARBA00001974"/>
    </source>
</evidence>
<dbReference type="SUPFAM" id="SSF51905">
    <property type="entry name" value="FAD/NAD(P)-binding domain"/>
    <property type="match status" value="2"/>
</dbReference>
<reference evidence="7 8" key="1">
    <citation type="submission" date="2021-06" db="EMBL/GenBank/DDBJ databases">
        <title>Caerostris darwini draft genome.</title>
        <authorList>
            <person name="Kono N."/>
            <person name="Arakawa K."/>
        </authorList>
    </citation>
    <scope>NUCLEOTIDE SEQUENCE [LARGE SCALE GENOMIC DNA]</scope>
</reference>
<dbReference type="GO" id="GO:0016614">
    <property type="term" value="F:oxidoreductase activity, acting on CH-OH group of donors"/>
    <property type="evidence" value="ECO:0007669"/>
    <property type="project" value="InterPro"/>
</dbReference>
<evidence type="ECO:0000256" key="3">
    <source>
        <dbReference type="ARBA" id="ARBA00022630"/>
    </source>
</evidence>
<comment type="caution">
    <text evidence="7">The sequence shown here is derived from an EMBL/GenBank/DDBJ whole genome shotgun (WGS) entry which is preliminary data.</text>
</comment>
<dbReference type="Gene3D" id="3.50.50.60">
    <property type="entry name" value="FAD/NAD(P)-binding domain"/>
    <property type="match status" value="3"/>
</dbReference>
<dbReference type="GO" id="GO:0050660">
    <property type="term" value="F:flavin adenine dinucleotide binding"/>
    <property type="evidence" value="ECO:0007669"/>
    <property type="project" value="InterPro"/>
</dbReference>
<proteinExistence type="inferred from homology"/>
<gene>
    <name evidence="7" type="primary">Gld</name>
    <name evidence="7" type="ORF">CDAR_100551</name>
</gene>
<evidence type="ECO:0000313" key="7">
    <source>
        <dbReference type="EMBL" id="GIY89118.1"/>
    </source>
</evidence>
<dbReference type="Pfam" id="PF05199">
    <property type="entry name" value="GMC_oxred_C"/>
    <property type="match status" value="2"/>
</dbReference>
<keyword evidence="8" id="KW-1185">Reference proteome</keyword>
<dbReference type="PANTHER" id="PTHR11552:SF147">
    <property type="entry name" value="CHOLINE DEHYDROGENASE, MITOCHONDRIAL"/>
    <property type="match status" value="1"/>
</dbReference>
<comment type="similarity">
    <text evidence="2">Belongs to the GMC oxidoreductase family.</text>
</comment>
<dbReference type="InterPro" id="IPR036188">
    <property type="entry name" value="FAD/NAD-bd_sf"/>
</dbReference>
<evidence type="ECO:0000313" key="8">
    <source>
        <dbReference type="Proteomes" id="UP001054837"/>
    </source>
</evidence>
<feature type="domain" description="Glucose-methanol-choline oxidoreductase C-terminal" evidence="6">
    <location>
        <begin position="216"/>
        <end position="357"/>
    </location>
</feature>
<evidence type="ECO:0000259" key="6">
    <source>
        <dbReference type="Pfam" id="PF05199"/>
    </source>
</evidence>
<dbReference type="InterPro" id="IPR000172">
    <property type="entry name" value="GMC_OxRdtase_N"/>
</dbReference>
<name>A0AAV4X5N8_9ARAC</name>
<dbReference type="PANTHER" id="PTHR11552">
    <property type="entry name" value="GLUCOSE-METHANOL-CHOLINE GMC OXIDOREDUCTASE"/>
    <property type="match status" value="1"/>
</dbReference>
<dbReference type="Proteomes" id="UP001054837">
    <property type="component" value="Unassembled WGS sequence"/>
</dbReference>
<dbReference type="EMBL" id="BPLQ01015574">
    <property type="protein sequence ID" value="GIY89118.1"/>
    <property type="molecule type" value="Genomic_DNA"/>
</dbReference>
<evidence type="ECO:0000259" key="5">
    <source>
        <dbReference type="Pfam" id="PF00732"/>
    </source>
</evidence>
<accession>A0AAV4X5N8</accession>
<keyword evidence="4" id="KW-0274">FAD</keyword>
<comment type="cofactor">
    <cofactor evidence="1">
        <name>FAD</name>
        <dbReference type="ChEBI" id="CHEBI:57692"/>
    </cofactor>
</comment>
<dbReference type="AlphaFoldDB" id="A0AAV4X5N8"/>
<dbReference type="InterPro" id="IPR012132">
    <property type="entry name" value="GMC_OxRdtase"/>
</dbReference>
<feature type="domain" description="Glucose-methanol-choline oxidoreductase N-terminal" evidence="5">
    <location>
        <begin position="2"/>
        <end position="106"/>
    </location>
</feature>
<evidence type="ECO:0000256" key="2">
    <source>
        <dbReference type="ARBA" id="ARBA00010790"/>
    </source>
</evidence>
<dbReference type="SUPFAM" id="SSF54373">
    <property type="entry name" value="FAD-linked reductases, C-terminal domain"/>
    <property type="match status" value="1"/>
</dbReference>
<evidence type="ECO:0000256" key="4">
    <source>
        <dbReference type="ARBA" id="ARBA00022827"/>
    </source>
</evidence>
<organism evidence="7 8">
    <name type="scientific">Caerostris darwini</name>
    <dbReference type="NCBI Taxonomy" id="1538125"/>
    <lineage>
        <taxon>Eukaryota</taxon>
        <taxon>Metazoa</taxon>
        <taxon>Ecdysozoa</taxon>
        <taxon>Arthropoda</taxon>
        <taxon>Chelicerata</taxon>
        <taxon>Arachnida</taxon>
        <taxon>Araneae</taxon>
        <taxon>Araneomorphae</taxon>
        <taxon>Entelegynae</taxon>
        <taxon>Araneoidea</taxon>
        <taxon>Araneidae</taxon>
        <taxon>Caerostris</taxon>
    </lineage>
</organism>
<sequence length="491" mass="55296">MRNGQRCSAAKGYLVPAENRTNLDLIGGAHVRKVVFKGKRAIGVKFDYKDRTFVVRARKEVIMSAGTTNSAQLLMLSGVGPKEHLEKFKIPVVADLPVGDNFQDHCAPILPFSLDPSIPTVTEKQMNPENIKQYINTKTGVVRPLSSSEYISSMAFLRYQHIYPDVDFPDYELYFAEVPKEVPRDQIGIIPAIYQLLFGPYENGPMFICLAQVLHPRSRGTVRLQSTNPYDPPLIDPNYFHDPRDLQDVVEGLKSCFRLGTSVPMLQAGVRPFATLLPACGIFLFNVDKYFACLAQAIVVTLSHQVGTAKMGDPKDPTTVVDPQLRVKGIKGLRVVDASVMPIIPSGNTNIPTIMVAEKASDIIKETIHCPHHHDEHHHDEYHNFDFDSKYKDDIPQHYSVKGIKGLRVVDASVMPIIPSGNTNIPTIMVAEKASDIIKETIHCPHHHDEHHHDEYHNFDFDSKYKDDIPQHYSSNFSSHYFYDHEIPPID</sequence>
<keyword evidence="3" id="KW-0285">Flavoprotein</keyword>
<feature type="domain" description="Glucose-methanol-choline oxidoreductase C-terminal" evidence="6">
    <location>
        <begin position="399"/>
        <end position="431"/>
    </location>
</feature>